<dbReference type="Pfam" id="PF03243">
    <property type="entry name" value="MerB"/>
    <property type="match status" value="1"/>
</dbReference>
<evidence type="ECO:0000313" key="2">
    <source>
        <dbReference type="Proteomes" id="UP000024284"/>
    </source>
</evidence>
<dbReference type="OrthoDB" id="9776382at2"/>
<comment type="caution">
    <text evidence="1">The sequence shown here is derived from an EMBL/GenBank/DDBJ whole genome shotgun (WGS) entry which is preliminary data.</text>
</comment>
<keyword evidence="2" id="KW-1185">Reference proteome</keyword>
<dbReference type="Proteomes" id="UP000024284">
    <property type="component" value="Unassembled WGS sequence"/>
</dbReference>
<proteinExistence type="predicted"/>
<organism evidence="1 2">
    <name type="scientific">Sphingobium herbicidovorans (strain ATCC 700291 / DSM 11019 / CCUG 56400 / KCTC 2939 / LMG 18315 / NBRC 16415 / MH)</name>
    <name type="common">Sphingomonas herbicidovorans</name>
    <dbReference type="NCBI Taxonomy" id="1219045"/>
    <lineage>
        <taxon>Bacteria</taxon>
        <taxon>Pseudomonadati</taxon>
        <taxon>Pseudomonadota</taxon>
        <taxon>Alphaproteobacteria</taxon>
        <taxon>Sphingomonadales</taxon>
        <taxon>Sphingomonadaceae</taxon>
        <taxon>Sphingobium</taxon>
    </lineage>
</organism>
<sequence length="259" mass="27107">MARASSAEAAFGSTVTFPGGAVVPDWSAVTTPSARAALTALFAAFIGSKWRGMDGVEERVRRAVLQAYAADGRSPVPAQIAAASGLPSGEVGSALQRLAGRDLVVLDGAGRVTGAYPFTDGPSEHQVEVSGVTMSAMCAIDALGIGAMLERDCMIRSACRQCRRTLAIHTPSRGRELEEVEPGAIVVWSGRRYASGCAASSLCTLQAFFCDDDHLAAWCASGPVGADDGIRLCLAEALEVGRAIFAPMRMEMRPWLPTT</sequence>
<accession>A0A086P908</accession>
<dbReference type="STRING" id="76947.GCA_002080435_01669"/>
<dbReference type="RefSeq" id="WP_021224338.1">
    <property type="nucleotide sequence ID" value="NZ_BCZD01000051.1"/>
</dbReference>
<dbReference type="SUPFAM" id="SSF160387">
    <property type="entry name" value="NosL/MerB-like"/>
    <property type="match status" value="1"/>
</dbReference>
<dbReference type="PATRIC" id="fig|1219045.3.peg.2325"/>
<reference evidence="1" key="1">
    <citation type="submission" date="2014-08" db="EMBL/GenBank/DDBJ databases">
        <title>Draft genome sequences of Sphingobium herbicidovorans.</title>
        <authorList>
            <person name="Gan H.M."/>
            <person name="Gan H.Y."/>
            <person name="Savka M.A."/>
        </authorList>
    </citation>
    <scope>NUCLEOTIDE SEQUENCE [LARGE SCALE GENOMIC DNA]</scope>
    <source>
        <strain evidence="1">NBRC 16415</strain>
    </source>
</reference>
<dbReference type="eggNOG" id="COG1249">
    <property type="taxonomic scope" value="Bacteria"/>
</dbReference>
<dbReference type="EMBL" id="JFZA02000020">
    <property type="protein sequence ID" value="KFG89876.1"/>
    <property type="molecule type" value="Genomic_DNA"/>
</dbReference>
<name>A0A086P908_SPHHM</name>
<dbReference type="AlphaFoldDB" id="A0A086P908"/>
<dbReference type="GO" id="GO:0018836">
    <property type="term" value="F:alkylmercury lyase activity"/>
    <property type="evidence" value="ECO:0007669"/>
    <property type="project" value="InterPro"/>
</dbReference>
<evidence type="ECO:0000313" key="1">
    <source>
        <dbReference type="EMBL" id="KFG89876.1"/>
    </source>
</evidence>
<dbReference type="Gene3D" id="3.30.450.410">
    <property type="match status" value="1"/>
</dbReference>
<gene>
    <name evidence="1" type="ORF">BV98_002290</name>
</gene>
<dbReference type="InterPro" id="IPR004927">
    <property type="entry name" value="MerB"/>
</dbReference>
<dbReference type="GeneID" id="94376398"/>
<protein>
    <submittedName>
        <fullName evidence="1">Mercuric reductase</fullName>
    </submittedName>
</protein>
<dbReference type="InterPro" id="IPR053717">
    <property type="entry name" value="MerB_lyase_sf"/>
</dbReference>